<protein>
    <submittedName>
        <fullName evidence="2">Uncharacterized protein</fullName>
    </submittedName>
</protein>
<dbReference type="EMBL" id="KV417483">
    <property type="protein sequence ID" value="KZP33229.1"/>
    <property type="molecule type" value="Genomic_DNA"/>
</dbReference>
<dbReference type="Proteomes" id="UP000076532">
    <property type="component" value="Unassembled WGS sequence"/>
</dbReference>
<evidence type="ECO:0000313" key="2">
    <source>
        <dbReference type="EMBL" id="KZP33229.1"/>
    </source>
</evidence>
<keyword evidence="3" id="KW-1185">Reference proteome</keyword>
<evidence type="ECO:0000256" key="1">
    <source>
        <dbReference type="SAM" id="MobiDB-lite"/>
    </source>
</evidence>
<proteinExistence type="predicted"/>
<feature type="compositionally biased region" description="Pro residues" evidence="1">
    <location>
        <begin position="127"/>
        <end position="137"/>
    </location>
</feature>
<feature type="region of interest" description="Disordered" evidence="1">
    <location>
        <begin position="120"/>
        <end position="141"/>
    </location>
</feature>
<reference evidence="2 3" key="1">
    <citation type="journal article" date="2016" name="Mol. Biol. Evol.">
        <title>Comparative Genomics of Early-Diverging Mushroom-Forming Fungi Provides Insights into the Origins of Lignocellulose Decay Capabilities.</title>
        <authorList>
            <person name="Nagy L.G."/>
            <person name="Riley R."/>
            <person name="Tritt A."/>
            <person name="Adam C."/>
            <person name="Daum C."/>
            <person name="Floudas D."/>
            <person name="Sun H."/>
            <person name="Yadav J.S."/>
            <person name="Pangilinan J."/>
            <person name="Larsson K.H."/>
            <person name="Matsuura K."/>
            <person name="Barry K."/>
            <person name="Labutti K."/>
            <person name="Kuo R."/>
            <person name="Ohm R.A."/>
            <person name="Bhattacharya S.S."/>
            <person name="Shirouzu T."/>
            <person name="Yoshinaga Y."/>
            <person name="Martin F.M."/>
            <person name="Grigoriev I.V."/>
            <person name="Hibbett D.S."/>
        </authorList>
    </citation>
    <scope>NUCLEOTIDE SEQUENCE [LARGE SCALE GENOMIC DNA]</scope>
    <source>
        <strain evidence="2 3">CBS 109695</strain>
    </source>
</reference>
<organism evidence="2 3">
    <name type="scientific">Athelia psychrophila</name>
    <dbReference type="NCBI Taxonomy" id="1759441"/>
    <lineage>
        <taxon>Eukaryota</taxon>
        <taxon>Fungi</taxon>
        <taxon>Dikarya</taxon>
        <taxon>Basidiomycota</taxon>
        <taxon>Agaricomycotina</taxon>
        <taxon>Agaricomycetes</taxon>
        <taxon>Agaricomycetidae</taxon>
        <taxon>Atheliales</taxon>
        <taxon>Atheliaceae</taxon>
        <taxon>Athelia</taxon>
    </lineage>
</organism>
<gene>
    <name evidence="2" type="ORF">FIBSPDRAFT_375561</name>
</gene>
<evidence type="ECO:0000313" key="3">
    <source>
        <dbReference type="Proteomes" id="UP000076532"/>
    </source>
</evidence>
<sequence length="151" mass="16488">MTCSGYGLRRSAIGLDISSYGFHCISPCLKPPQLSVLLGDVSTGVTVLSATAQIYPLTRDRETIGRRIRTRGNAIFYQTQTFVYLRPRLQRTPVYATKCHIEICPNPLFGVPPGCSSTRPLTLSPSSMPPPPFPSPSPVRAGAAHRFNLID</sequence>
<dbReference type="AlphaFoldDB" id="A0A166VZP9"/>
<accession>A0A166VZP9</accession>
<name>A0A166VZP9_9AGAM</name>